<keyword evidence="4" id="KW-1185">Reference proteome</keyword>
<evidence type="ECO:0000313" key="3">
    <source>
        <dbReference type="EMBL" id="NYE49640.1"/>
    </source>
</evidence>
<comment type="caution">
    <text evidence="3">The sequence shown here is derived from an EMBL/GenBank/DDBJ whole genome shotgun (WGS) entry which is preliminary data.</text>
</comment>
<feature type="transmembrane region" description="Helical" evidence="2">
    <location>
        <begin position="57"/>
        <end position="80"/>
    </location>
</feature>
<keyword evidence="2" id="KW-0812">Transmembrane</keyword>
<feature type="transmembrane region" description="Helical" evidence="2">
    <location>
        <begin position="32"/>
        <end position="51"/>
    </location>
</feature>
<keyword evidence="2" id="KW-1133">Transmembrane helix</keyword>
<feature type="region of interest" description="Disordered" evidence="1">
    <location>
        <begin position="91"/>
        <end position="115"/>
    </location>
</feature>
<keyword evidence="2" id="KW-0472">Membrane</keyword>
<evidence type="ECO:0000256" key="2">
    <source>
        <dbReference type="SAM" id="Phobius"/>
    </source>
</evidence>
<organism evidence="3 4">
    <name type="scientific">Spinactinospora alkalitolerans</name>
    <dbReference type="NCBI Taxonomy" id="687207"/>
    <lineage>
        <taxon>Bacteria</taxon>
        <taxon>Bacillati</taxon>
        <taxon>Actinomycetota</taxon>
        <taxon>Actinomycetes</taxon>
        <taxon>Streptosporangiales</taxon>
        <taxon>Nocardiopsidaceae</taxon>
        <taxon>Spinactinospora</taxon>
    </lineage>
</organism>
<dbReference type="AlphaFoldDB" id="A0A852U6U4"/>
<evidence type="ECO:0000256" key="1">
    <source>
        <dbReference type="SAM" id="MobiDB-lite"/>
    </source>
</evidence>
<sequence>MAHNSNRSRYIRGYQIEGGAWAPTNNHRGRQASWVAVAFLLVGFVLAGLSLALGPAWWLLGVGVAAMVIGGILCAVSDIFTDVVLDDPRYDSEEPHSTPLHKIKRRDREIQGEGV</sequence>
<dbReference type="RefSeq" id="WP_179645267.1">
    <property type="nucleotide sequence ID" value="NZ_BAAAYY010000037.1"/>
</dbReference>
<reference evidence="3 4" key="1">
    <citation type="submission" date="2020-07" db="EMBL/GenBank/DDBJ databases">
        <title>Sequencing the genomes of 1000 actinobacteria strains.</title>
        <authorList>
            <person name="Klenk H.-P."/>
        </authorList>
    </citation>
    <scope>NUCLEOTIDE SEQUENCE [LARGE SCALE GENOMIC DNA]</scope>
    <source>
        <strain evidence="3 4">CXB654</strain>
    </source>
</reference>
<accession>A0A852U6U4</accession>
<gene>
    <name evidence="3" type="ORF">HDA32_004760</name>
</gene>
<proteinExistence type="predicted"/>
<dbReference type="Proteomes" id="UP000589036">
    <property type="component" value="Unassembled WGS sequence"/>
</dbReference>
<dbReference type="EMBL" id="JACCCC010000001">
    <property type="protein sequence ID" value="NYE49640.1"/>
    <property type="molecule type" value="Genomic_DNA"/>
</dbReference>
<feature type="compositionally biased region" description="Basic and acidic residues" evidence="1">
    <location>
        <begin position="106"/>
        <end position="115"/>
    </location>
</feature>
<evidence type="ECO:0000313" key="4">
    <source>
        <dbReference type="Proteomes" id="UP000589036"/>
    </source>
</evidence>
<name>A0A852U6U4_9ACTN</name>
<protein>
    <submittedName>
        <fullName evidence="3">Fatty acid desaturase</fullName>
    </submittedName>
</protein>